<protein>
    <submittedName>
        <fullName evidence="1">Uncharacterized protein</fullName>
    </submittedName>
</protein>
<name>A0A4Y9XNN9_9APHY</name>
<proteinExistence type="predicted"/>
<reference evidence="1 2" key="1">
    <citation type="submission" date="2019-01" db="EMBL/GenBank/DDBJ databases">
        <title>Genome sequencing of the rare red list fungi Fomitopsis rosea.</title>
        <authorList>
            <person name="Buettner E."/>
            <person name="Kellner H."/>
        </authorList>
    </citation>
    <scope>NUCLEOTIDE SEQUENCE [LARGE SCALE GENOMIC DNA]</scope>
    <source>
        <strain evidence="1 2">DSM 105464</strain>
    </source>
</reference>
<evidence type="ECO:0000313" key="1">
    <source>
        <dbReference type="EMBL" id="TFY51368.1"/>
    </source>
</evidence>
<dbReference type="AlphaFoldDB" id="A0A4Y9XNN9"/>
<sequence>MAFSDRDRIVIEASALIPPLDTKLAEVLANNDPVELRSDVDHATAMAFIRKYRVDVMHTWLRINSEEGSDNYPALRLLHMRSELDRMESLAIALGHILHRLGGFGMVIHGHWHGIMPRRPAIQDGVCILMTLIARVYKRHEYWCNKIALQTDDYPPTLPALAIFELFDGESCHSRHGTSERDTQCVDHERWCYFLTVDALFVDPNTRLYHPRGLHEEELEEHWWHVCAHIDDILLERSAIIEKRLRHYEYYNTVVASGAPFVQALEDVLQLVYAMLDQPGIEFYMEPPTWLSIHLPHRNALPVSTTVLPVEDLELLLGHPQELAYWEYQLVSSTPLGLREPEIIALDPEASRAWTQRQILNCQRIVLRLQSEHATLCASHGRLKYGCQWLSMEEMYEAEAEVIARLEWFLAQIDHLSSEPL</sequence>
<organism evidence="1 2">
    <name type="scientific">Rhodofomes roseus</name>
    <dbReference type="NCBI Taxonomy" id="34475"/>
    <lineage>
        <taxon>Eukaryota</taxon>
        <taxon>Fungi</taxon>
        <taxon>Dikarya</taxon>
        <taxon>Basidiomycota</taxon>
        <taxon>Agaricomycotina</taxon>
        <taxon>Agaricomycetes</taxon>
        <taxon>Polyporales</taxon>
        <taxon>Rhodofomes</taxon>
    </lineage>
</organism>
<dbReference type="Proteomes" id="UP000298390">
    <property type="component" value="Unassembled WGS sequence"/>
</dbReference>
<evidence type="ECO:0000313" key="2">
    <source>
        <dbReference type="Proteomes" id="UP000298390"/>
    </source>
</evidence>
<dbReference type="EMBL" id="SEKV01001205">
    <property type="protein sequence ID" value="TFY51368.1"/>
    <property type="molecule type" value="Genomic_DNA"/>
</dbReference>
<comment type="caution">
    <text evidence="1">The sequence shown here is derived from an EMBL/GenBank/DDBJ whole genome shotgun (WGS) entry which is preliminary data.</text>
</comment>
<gene>
    <name evidence="1" type="ORF">EVJ58_g10607</name>
</gene>
<accession>A0A4Y9XNN9</accession>